<comment type="catalytic activity">
    <reaction evidence="15">
        <text>2'-deoxyribonucleotide-(2'-deoxyribose 5'-phosphate)-2'-deoxyribonucleotide-DNA = a 3'-end 2'-deoxyribonucleotide-(2,3-dehydro-2,3-deoxyribose 5'-phosphate)-DNA + a 5'-end 5'-phospho-2'-deoxyribonucleoside-DNA + H(+)</text>
        <dbReference type="Rhea" id="RHEA:66592"/>
        <dbReference type="Rhea" id="RHEA-COMP:13180"/>
        <dbReference type="Rhea" id="RHEA-COMP:16897"/>
        <dbReference type="Rhea" id="RHEA-COMP:17067"/>
        <dbReference type="ChEBI" id="CHEBI:15378"/>
        <dbReference type="ChEBI" id="CHEBI:136412"/>
        <dbReference type="ChEBI" id="CHEBI:157695"/>
        <dbReference type="ChEBI" id="CHEBI:167181"/>
        <dbReference type="EC" id="4.2.99.18"/>
    </reaction>
</comment>
<evidence type="ECO:0000259" key="17">
    <source>
        <dbReference type="PROSITE" id="PS51066"/>
    </source>
</evidence>
<evidence type="ECO:0000256" key="15">
    <source>
        <dbReference type="ARBA" id="ARBA00044632"/>
    </source>
</evidence>
<evidence type="ECO:0000256" key="16">
    <source>
        <dbReference type="PROSITE-ProRule" id="PRU00391"/>
    </source>
</evidence>
<proteinExistence type="inferred from homology"/>
<dbReference type="Gene3D" id="3.20.190.10">
    <property type="entry name" value="MutM-like, N-terminal"/>
    <property type="match status" value="1"/>
</dbReference>
<evidence type="ECO:0000256" key="2">
    <source>
        <dbReference type="ARBA" id="ARBA00001947"/>
    </source>
</evidence>
<dbReference type="SMART" id="SM00898">
    <property type="entry name" value="Fapy_DNA_glyco"/>
    <property type="match status" value="1"/>
</dbReference>
<evidence type="ECO:0000256" key="1">
    <source>
        <dbReference type="ARBA" id="ARBA00001668"/>
    </source>
</evidence>
<comment type="catalytic activity">
    <reaction evidence="1">
        <text>Hydrolysis of DNA containing ring-opened 7-methylguanine residues, releasing 2,6-diamino-4-hydroxy-5-(N-methyl)formamidopyrimidine.</text>
        <dbReference type="EC" id="3.2.2.23"/>
    </reaction>
</comment>
<evidence type="ECO:0000259" key="18">
    <source>
        <dbReference type="PROSITE" id="PS51068"/>
    </source>
</evidence>
<feature type="domain" description="FPG-type" evidence="17">
    <location>
        <begin position="297"/>
        <end position="331"/>
    </location>
</feature>
<organism evidence="19 20">
    <name type="scientific">Candidatus Wolfebacteria bacterium CG03_land_8_20_14_0_80_40_12</name>
    <dbReference type="NCBI Taxonomy" id="1975069"/>
    <lineage>
        <taxon>Bacteria</taxon>
        <taxon>Candidatus Wolfeibacteriota</taxon>
    </lineage>
</organism>
<keyword evidence="8" id="KW-0378">Hydrolase</keyword>
<keyword evidence="5" id="KW-0479">Metal-binding</keyword>
<evidence type="ECO:0000256" key="13">
    <source>
        <dbReference type="ARBA" id="ARBA00023268"/>
    </source>
</evidence>
<dbReference type="GO" id="GO:0008270">
    <property type="term" value="F:zinc ion binding"/>
    <property type="evidence" value="ECO:0007669"/>
    <property type="project" value="UniProtKB-KW"/>
</dbReference>
<keyword evidence="10" id="KW-0238">DNA-binding</keyword>
<comment type="subunit">
    <text evidence="4">Monomer.</text>
</comment>
<dbReference type="PROSITE" id="PS51068">
    <property type="entry name" value="FPG_CAT"/>
    <property type="match status" value="1"/>
</dbReference>
<dbReference type="GO" id="GO:0034039">
    <property type="term" value="F:8-oxo-7,8-dihydroguanine DNA N-glycosylase activity"/>
    <property type="evidence" value="ECO:0007669"/>
    <property type="project" value="TreeGrafter"/>
</dbReference>
<dbReference type="InterPro" id="IPR015886">
    <property type="entry name" value="H2TH_FPG"/>
</dbReference>
<dbReference type="PANTHER" id="PTHR22993:SF9">
    <property type="entry name" value="FORMAMIDOPYRIMIDINE-DNA GLYCOSYLASE"/>
    <property type="match status" value="1"/>
</dbReference>
<evidence type="ECO:0000256" key="10">
    <source>
        <dbReference type="ARBA" id="ARBA00023125"/>
    </source>
</evidence>
<evidence type="ECO:0000256" key="12">
    <source>
        <dbReference type="ARBA" id="ARBA00023239"/>
    </source>
</evidence>
<evidence type="ECO:0000256" key="5">
    <source>
        <dbReference type="ARBA" id="ARBA00022723"/>
    </source>
</evidence>
<dbReference type="InterPro" id="IPR010979">
    <property type="entry name" value="Ribosomal_uS13-like_H2TH"/>
</dbReference>
<dbReference type="InterPro" id="IPR000214">
    <property type="entry name" value="Znf_DNA_glyclase/AP_lyase"/>
</dbReference>
<evidence type="ECO:0000256" key="11">
    <source>
        <dbReference type="ARBA" id="ARBA00023204"/>
    </source>
</evidence>
<dbReference type="GO" id="GO:0140078">
    <property type="term" value="F:class I DNA-(apurinic or apyrimidinic site) endonuclease activity"/>
    <property type="evidence" value="ECO:0007669"/>
    <property type="project" value="UniProtKB-EC"/>
</dbReference>
<dbReference type="GO" id="GO:0006284">
    <property type="term" value="P:base-excision repair"/>
    <property type="evidence" value="ECO:0007669"/>
    <property type="project" value="InterPro"/>
</dbReference>
<comment type="caution">
    <text evidence="19">The sequence shown here is derived from an EMBL/GenBank/DDBJ whole genome shotgun (WGS) entry which is preliminary data.</text>
</comment>
<protein>
    <submittedName>
        <fullName evidence="19">Bifunctional DNA-formamidopyrimidine glycosylase/DNA-(Apurinic or apyrimidinic site) lyase</fullName>
    </submittedName>
</protein>
<accession>A0A2M7B5A6</accession>
<gene>
    <name evidence="19" type="ORF">COS61_02195</name>
</gene>
<dbReference type="SUPFAM" id="SSF46946">
    <property type="entry name" value="S13-like H2TH domain"/>
    <property type="match status" value="1"/>
</dbReference>
<dbReference type="Pfam" id="PF06827">
    <property type="entry name" value="zf-FPG_IleRS"/>
    <property type="match status" value="1"/>
</dbReference>
<name>A0A2M7B5A6_9BACT</name>
<dbReference type="Proteomes" id="UP000228949">
    <property type="component" value="Unassembled WGS sequence"/>
</dbReference>
<dbReference type="SUPFAM" id="SSF57716">
    <property type="entry name" value="Glucocorticoid receptor-like (DNA-binding domain)"/>
    <property type="match status" value="1"/>
</dbReference>
<dbReference type="FunFam" id="1.10.8.50:FF:000003">
    <property type="entry name" value="Formamidopyrimidine-DNA glycosylase"/>
    <property type="match status" value="1"/>
</dbReference>
<evidence type="ECO:0000313" key="19">
    <source>
        <dbReference type="EMBL" id="PIU98290.1"/>
    </source>
</evidence>
<evidence type="ECO:0000256" key="14">
    <source>
        <dbReference type="ARBA" id="ARBA00023295"/>
    </source>
</evidence>
<keyword evidence="9" id="KW-0862">Zinc</keyword>
<dbReference type="InterPro" id="IPR020629">
    <property type="entry name" value="FPG_Glyclase"/>
</dbReference>
<keyword evidence="7 16" id="KW-0863">Zinc-finger</keyword>
<reference evidence="20" key="1">
    <citation type="submission" date="2017-09" db="EMBL/GenBank/DDBJ databases">
        <title>Depth-based differentiation of microbial function through sediment-hosted aquifers and enrichment of novel symbionts in the deep terrestrial subsurface.</title>
        <authorList>
            <person name="Probst A.J."/>
            <person name="Ladd B."/>
            <person name="Jarett J.K."/>
            <person name="Geller-Mcgrath D.E."/>
            <person name="Sieber C.M.K."/>
            <person name="Emerson J.B."/>
            <person name="Anantharaman K."/>
            <person name="Thomas B.C."/>
            <person name="Malmstrom R."/>
            <person name="Stieglmeier M."/>
            <person name="Klingl A."/>
            <person name="Woyke T."/>
            <person name="Ryan C.M."/>
            <person name="Banfield J.F."/>
        </authorList>
    </citation>
    <scope>NUCLEOTIDE SEQUENCE [LARGE SCALE GENOMIC DNA]</scope>
</reference>
<sequence>MLNFVPELPEVQTIVDDLNKKIIGRRIIGAWFDAPKIITLRKSQGYGKPSRIIKKPKPDELEKQIKGLKIAEIKRRGKNILIYLTKIHNLKPNAYLLLIHQKLTGHLLVGKWRIRKAQPSPAARGIRKRPPEYKVLSLIKGPLEEKVNNYIHLIFYLDNGWQIGLSDLRKFAKVLFGSKEEIESLSDLTKIGQEPLDKSLKVSKFKSLIKSRKGKIKQVLMNQEVIAGIGNIYSDEILWQAKIHPLKAADKLTDKEIKNIYSAMRQILEKAVKLRGTSISDFRDSAGKPGAYAEKRFVYQREAEACQRCQSLIKRIKIGGRSSHYCPKCQR</sequence>
<dbReference type="SUPFAM" id="SSF81624">
    <property type="entry name" value="N-terminal domain of MutM-like DNA repair proteins"/>
    <property type="match status" value="1"/>
</dbReference>
<evidence type="ECO:0000256" key="6">
    <source>
        <dbReference type="ARBA" id="ARBA00022763"/>
    </source>
</evidence>
<comment type="cofactor">
    <cofactor evidence="2">
        <name>Zn(2+)</name>
        <dbReference type="ChEBI" id="CHEBI:29105"/>
    </cofactor>
</comment>
<dbReference type="EMBL" id="PEVJ01000053">
    <property type="protein sequence ID" value="PIU98290.1"/>
    <property type="molecule type" value="Genomic_DNA"/>
</dbReference>
<keyword evidence="6" id="KW-0227">DNA damage</keyword>
<dbReference type="PROSITE" id="PS51066">
    <property type="entry name" value="ZF_FPG_2"/>
    <property type="match status" value="1"/>
</dbReference>
<dbReference type="NCBIfam" id="NF002211">
    <property type="entry name" value="PRK01103.1"/>
    <property type="match status" value="1"/>
</dbReference>
<keyword evidence="11" id="KW-0234">DNA repair</keyword>
<evidence type="ECO:0000256" key="3">
    <source>
        <dbReference type="ARBA" id="ARBA00009409"/>
    </source>
</evidence>
<dbReference type="InterPro" id="IPR035937">
    <property type="entry name" value="FPG_N"/>
</dbReference>
<dbReference type="PANTHER" id="PTHR22993">
    <property type="entry name" value="FORMAMIDOPYRIMIDINE-DNA GLYCOSYLASE"/>
    <property type="match status" value="1"/>
</dbReference>
<keyword evidence="14" id="KW-0326">Glycosidase</keyword>
<dbReference type="InterPro" id="IPR012319">
    <property type="entry name" value="FPG_cat"/>
</dbReference>
<evidence type="ECO:0000313" key="20">
    <source>
        <dbReference type="Proteomes" id="UP000228949"/>
    </source>
</evidence>
<keyword evidence="12 19" id="KW-0456">Lyase</keyword>
<dbReference type="Gene3D" id="1.10.8.50">
    <property type="match status" value="1"/>
</dbReference>
<keyword evidence="13" id="KW-0511">Multifunctional enzyme</keyword>
<dbReference type="GO" id="GO:0003684">
    <property type="term" value="F:damaged DNA binding"/>
    <property type="evidence" value="ECO:0007669"/>
    <property type="project" value="InterPro"/>
</dbReference>
<feature type="domain" description="Formamidopyrimidine-DNA glycosylase catalytic" evidence="18">
    <location>
        <begin position="6"/>
        <end position="172"/>
    </location>
</feature>
<comment type="similarity">
    <text evidence="3">Belongs to the FPG family.</text>
</comment>
<dbReference type="AlphaFoldDB" id="A0A2M7B5A6"/>
<dbReference type="Pfam" id="PF06831">
    <property type="entry name" value="H2TH"/>
    <property type="match status" value="1"/>
</dbReference>
<evidence type="ECO:0000256" key="7">
    <source>
        <dbReference type="ARBA" id="ARBA00022771"/>
    </source>
</evidence>
<evidence type="ECO:0000256" key="4">
    <source>
        <dbReference type="ARBA" id="ARBA00011245"/>
    </source>
</evidence>
<evidence type="ECO:0000256" key="8">
    <source>
        <dbReference type="ARBA" id="ARBA00022801"/>
    </source>
</evidence>
<dbReference type="Pfam" id="PF01149">
    <property type="entry name" value="Fapy_DNA_glyco"/>
    <property type="match status" value="1"/>
</dbReference>
<dbReference type="InterPro" id="IPR010663">
    <property type="entry name" value="Znf_FPG/IleRS"/>
</dbReference>
<dbReference type="SMART" id="SM01232">
    <property type="entry name" value="H2TH"/>
    <property type="match status" value="1"/>
</dbReference>
<evidence type="ECO:0000256" key="9">
    <source>
        <dbReference type="ARBA" id="ARBA00022833"/>
    </source>
</evidence>